<protein>
    <recommendedName>
        <fullName evidence="3">Acyl carrier protein</fullName>
    </recommendedName>
</protein>
<dbReference type="RefSeq" id="WP_382361107.1">
    <property type="nucleotide sequence ID" value="NZ_JBHLWV010000012.1"/>
</dbReference>
<name>A0ABV6H4Z7_9ACTN</name>
<organism evidence="1 2">
    <name type="scientific">Gordonia phosphorivorans</name>
    <dbReference type="NCBI Taxonomy" id="1056982"/>
    <lineage>
        <taxon>Bacteria</taxon>
        <taxon>Bacillati</taxon>
        <taxon>Actinomycetota</taxon>
        <taxon>Actinomycetes</taxon>
        <taxon>Mycobacteriales</taxon>
        <taxon>Gordoniaceae</taxon>
        <taxon>Gordonia</taxon>
    </lineage>
</organism>
<evidence type="ECO:0000313" key="1">
    <source>
        <dbReference type="EMBL" id="MFC0313954.1"/>
    </source>
</evidence>
<comment type="caution">
    <text evidence="1">The sequence shown here is derived from an EMBL/GenBank/DDBJ whole genome shotgun (WGS) entry which is preliminary data.</text>
</comment>
<proteinExistence type="predicted"/>
<reference evidence="1 2" key="1">
    <citation type="submission" date="2024-09" db="EMBL/GenBank/DDBJ databases">
        <authorList>
            <person name="Sun Q."/>
            <person name="Mori K."/>
        </authorList>
    </citation>
    <scope>NUCLEOTIDE SEQUENCE [LARGE SCALE GENOMIC DNA]</scope>
    <source>
        <strain evidence="1 2">CCM 7957</strain>
    </source>
</reference>
<keyword evidence="2" id="KW-1185">Reference proteome</keyword>
<dbReference type="EMBL" id="JBHLWV010000012">
    <property type="protein sequence ID" value="MFC0313954.1"/>
    <property type="molecule type" value="Genomic_DNA"/>
</dbReference>
<sequence length="76" mass="8504">MNGDRIEAERVRRILDEFDAVHRPAEDPTIESVRVALMLEDVFDVTFGEDELAGLTDRAAIERAIAHRPPQSEGTS</sequence>
<gene>
    <name evidence="1" type="ORF">ACFFJD_03680</name>
</gene>
<accession>A0ABV6H4Z7</accession>
<dbReference type="Proteomes" id="UP001589783">
    <property type="component" value="Unassembled WGS sequence"/>
</dbReference>
<evidence type="ECO:0000313" key="2">
    <source>
        <dbReference type="Proteomes" id="UP001589783"/>
    </source>
</evidence>
<evidence type="ECO:0008006" key="3">
    <source>
        <dbReference type="Google" id="ProtNLM"/>
    </source>
</evidence>